<feature type="domain" description="MacB-like periplasmic core" evidence="8">
    <location>
        <begin position="500"/>
        <end position="604"/>
    </location>
</feature>
<feature type="transmembrane region" description="Helical" evidence="6">
    <location>
        <begin position="290"/>
        <end position="312"/>
    </location>
</feature>
<evidence type="ECO:0000256" key="6">
    <source>
        <dbReference type="SAM" id="Phobius"/>
    </source>
</evidence>
<feature type="transmembrane region" description="Helical" evidence="6">
    <location>
        <begin position="21"/>
        <end position="42"/>
    </location>
</feature>
<dbReference type="Proteomes" id="UP001179181">
    <property type="component" value="Unassembled WGS sequence"/>
</dbReference>
<feature type="transmembrane region" description="Helical" evidence="6">
    <location>
        <begin position="682"/>
        <end position="706"/>
    </location>
</feature>
<dbReference type="InterPro" id="IPR025857">
    <property type="entry name" value="MacB_PCD"/>
</dbReference>
<reference evidence="9 10" key="1">
    <citation type="submission" date="2020-03" db="EMBL/GenBank/DDBJ databases">
        <title>Genomic Encyclopedia of Type Strains, Phase IV (KMG-IV): sequencing the most valuable type-strain genomes for metagenomic binning, comparative biology and taxonomic classification.</title>
        <authorList>
            <person name="Goeker M."/>
        </authorList>
    </citation>
    <scope>NUCLEOTIDE SEQUENCE [LARGE SCALE GENOMIC DNA]</scope>
    <source>
        <strain evidence="9 10">DSM 102865</strain>
    </source>
</reference>
<feature type="domain" description="ABC3 transporter permease C-terminal" evidence="7">
    <location>
        <begin position="686"/>
        <end position="798"/>
    </location>
</feature>
<evidence type="ECO:0000256" key="4">
    <source>
        <dbReference type="ARBA" id="ARBA00022989"/>
    </source>
</evidence>
<dbReference type="InterPro" id="IPR050250">
    <property type="entry name" value="Macrolide_Exporter_MacB"/>
</dbReference>
<gene>
    <name evidence="9" type="ORF">FHS68_000982</name>
</gene>
<feature type="transmembrane region" description="Helical" evidence="6">
    <location>
        <begin position="765"/>
        <end position="788"/>
    </location>
</feature>
<feature type="domain" description="MacB-like periplasmic core" evidence="8">
    <location>
        <begin position="20"/>
        <end position="244"/>
    </location>
</feature>
<feature type="transmembrane region" description="Helical" evidence="6">
    <location>
        <begin position="341"/>
        <end position="363"/>
    </location>
</feature>
<evidence type="ECO:0000256" key="1">
    <source>
        <dbReference type="ARBA" id="ARBA00004651"/>
    </source>
</evidence>
<keyword evidence="4 6" id="KW-1133">Transmembrane helix</keyword>
<keyword evidence="10" id="KW-1185">Reference proteome</keyword>
<sequence length="805" mass="90406">MIRNYLKIAWRNLANNKVYSLINILGLAIGITTCTLISLYVIDEAGYDRQFADGERIYRVASDVKGEKWVAAAAPVAEGLKKDYPEVEQVTRLLRMPGVDKFLLNYEPNQKKFYETNGYYVDSTFFQLFNYSFKFGDKLTAFNEPNTIVVSTEIASKLFGNADPVNKVIKVMLPFGENSYTVKGVFETHGGKSHIPAHMFLSMNNSDAGQWVKRQTSWANNSIFHTYVKLNRTSDPAIFERKLKDFFERNGVEEFKTAGFVKTLFLQPLQDIYLHSNYEFEIAPNGNIKYLYIFGSVAAFLLFIACINFMNLSTARSEKRAKEVGLRKTIGAVKSSLVGQFLGESLLMSLLALTISFLLIQSLMPVFNQITGKTLALYDQPEIFSWLLALTLLTGLLSGLYPAFYLASFTPISVLKGLRTNISAVLIRKGLVVFQFSISMILILGALLIGRQMDYLSNRNLGFNKTQKLIFPIQSIESSDHLKALKNELANDPEVVSSAKGSTYPGIENIQGMLFYGEGKSAVENIELSTASIESDYIKTLGIQLLRGRGFSEEFKADSNAVVLNETALTKLGYTLDNAVGKKVFYDFQNQRIAMNVIGVVKDYHFDGLQKEIRPLALTISPFFSAASSYLIVNVKTSNYSKMIGKISKLWQKINPNTPFEYSFLDQDFQKNYEKEERTSQLISYFAFVGIFIACLGLFGLATFTAEQRTKEIGVRKVLGASVLSITKLLSGDFLKLVFIAILVASPLSWWVMDKWLSNFAFKTAITWQTFAIAGFLLILMSLITIGYQTIRASLMNPVKSMRSE</sequence>
<evidence type="ECO:0000313" key="9">
    <source>
        <dbReference type="EMBL" id="NIJ51826.1"/>
    </source>
</evidence>
<dbReference type="PANTHER" id="PTHR30572:SF18">
    <property type="entry name" value="ABC-TYPE MACROLIDE FAMILY EXPORT SYSTEM PERMEASE COMPONENT 2"/>
    <property type="match status" value="1"/>
</dbReference>
<organism evidence="9 10">
    <name type="scientific">Dyadobacter arcticus</name>
    <dbReference type="NCBI Taxonomy" id="1078754"/>
    <lineage>
        <taxon>Bacteria</taxon>
        <taxon>Pseudomonadati</taxon>
        <taxon>Bacteroidota</taxon>
        <taxon>Cytophagia</taxon>
        <taxon>Cytophagales</taxon>
        <taxon>Spirosomataceae</taxon>
        <taxon>Dyadobacter</taxon>
    </lineage>
</organism>
<dbReference type="Pfam" id="PF12704">
    <property type="entry name" value="MacB_PCD"/>
    <property type="match status" value="2"/>
</dbReference>
<evidence type="ECO:0000259" key="7">
    <source>
        <dbReference type="Pfam" id="PF02687"/>
    </source>
</evidence>
<keyword evidence="5 6" id="KW-0472">Membrane</keyword>
<evidence type="ECO:0000256" key="2">
    <source>
        <dbReference type="ARBA" id="ARBA00022475"/>
    </source>
</evidence>
<dbReference type="InterPro" id="IPR003838">
    <property type="entry name" value="ABC3_permease_C"/>
</dbReference>
<accession>A0ABX0UFP5</accession>
<evidence type="ECO:0000256" key="3">
    <source>
        <dbReference type="ARBA" id="ARBA00022692"/>
    </source>
</evidence>
<name>A0ABX0UFP5_9BACT</name>
<comment type="subcellular location">
    <subcellularLocation>
        <location evidence="1">Cell membrane</location>
        <topology evidence="1">Multi-pass membrane protein</topology>
    </subcellularLocation>
</comment>
<evidence type="ECO:0000259" key="8">
    <source>
        <dbReference type="Pfam" id="PF12704"/>
    </source>
</evidence>
<keyword evidence="2" id="KW-1003">Cell membrane</keyword>
<proteinExistence type="predicted"/>
<comment type="caution">
    <text evidence="9">The sequence shown here is derived from an EMBL/GenBank/DDBJ whole genome shotgun (WGS) entry which is preliminary data.</text>
</comment>
<feature type="transmembrane region" description="Helical" evidence="6">
    <location>
        <begin position="734"/>
        <end position="753"/>
    </location>
</feature>
<feature type="domain" description="ABC3 transporter permease C-terminal" evidence="7">
    <location>
        <begin position="296"/>
        <end position="410"/>
    </location>
</feature>
<protein>
    <submittedName>
        <fullName evidence="9">ABC transport system permease protein</fullName>
    </submittedName>
</protein>
<feature type="transmembrane region" description="Helical" evidence="6">
    <location>
        <begin position="430"/>
        <end position="450"/>
    </location>
</feature>
<evidence type="ECO:0000313" key="10">
    <source>
        <dbReference type="Proteomes" id="UP001179181"/>
    </source>
</evidence>
<dbReference type="Pfam" id="PF02687">
    <property type="entry name" value="FtsX"/>
    <property type="match status" value="2"/>
</dbReference>
<evidence type="ECO:0000256" key="5">
    <source>
        <dbReference type="ARBA" id="ARBA00023136"/>
    </source>
</evidence>
<dbReference type="RefSeq" id="WP_167267731.1">
    <property type="nucleotide sequence ID" value="NZ_JAASQJ010000001.1"/>
</dbReference>
<feature type="transmembrane region" description="Helical" evidence="6">
    <location>
        <begin position="383"/>
        <end position="409"/>
    </location>
</feature>
<dbReference type="PANTHER" id="PTHR30572">
    <property type="entry name" value="MEMBRANE COMPONENT OF TRANSPORTER-RELATED"/>
    <property type="match status" value="1"/>
</dbReference>
<dbReference type="EMBL" id="JAASQJ010000001">
    <property type="protein sequence ID" value="NIJ51826.1"/>
    <property type="molecule type" value="Genomic_DNA"/>
</dbReference>
<keyword evidence="3 6" id="KW-0812">Transmembrane</keyword>